<dbReference type="Proteomes" id="UP001140091">
    <property type="component" value="Unassembled WGS sequence"/>
</dbReference>
<feature type="compositionally biased region" description="Polar residues" evidence="1">
    <location>
        <begin position="1"/>
        <end position="13"/>
    </location>
</feature>
<dbReference type="Pfam" id="PF00651">
    <property type="entry name" value="BTB"/>
    <property type="match status" value="1"/>
</dbReference>
<protein>
    <recommendedName>
        <fullName evidence="2">BTB domain-containing protein</fullName>
    </recommendedName>
</protein>
<sequence length="97" mass="10683">MSTSLNESTSDATASPGPILSLKPMRCGGTIFFKVEEIVFEAPRYRFAEHSEIFETMFHLPAGGDETAEGRDEGHPIVLESYKAADFNALLKVIYPT</sequence>
<keyword evidence="4" id="KW-1185">Reference proteome</keyword>
<dbReference type="InterPro" id="IPR000210">
    <property type="entry name" value="BTB/POZ_dom"/>
</dbReference>
<evidence type="ECO:0000313" key="3">
    <source>
        <dbReference type="EMBL" id="KAJ2924434.1"/>
    </source>
</evidence>
<feature type="domain" description="BTB" evidence="2">
    <location>
        <begin position="31"/>
        <end position="96"/>
    </location>
</feature>
<reference evidence="3" key="1">
    <citation type="submission" date="2022-06" db="EMBL/GenBank/DDBJ databases">
        <title>Genome Sequence of Candolleomyces eurysporus.</title>
        <authorList>
            <person name="Buettner E."/>
        </authorList>
    </citation>
    <scope>NUCLEOTIDE SEQUENCE</scope>
    <source>
        <strain evidence="3">VTCC 930004</strain>
    </source>
</reference>
<dbReference type="SUPFAM" id="SSF54695">
    <property type="entry name" value="POZ domain"/>
    <property type="match status" value="1"/>
</dbReference>
<organism evidence="3 4">
    <name type="scientific">Candolleomyces eurysporus</name>
    <dbReference type="NCBI Taxonomy" id="2828524"/>
    <lineage>
        <taxon>Eukaryota</taxon>
        <taxon>Fungi</taxon>
        <taxon>Dikarya</taxon>
        <taxon>Basidiomycota</taxon>
        <taxon>Agaricomycotina</taxon>
        <taxon>Agaricomycetes</taxon>
        <taxon>Agaricomycetidae</taxon>
        <taxon>Agaricales</taxon>
        <taxon>Agaricineae</taxon>
        <taxon>Psathyrellaceae</taxon>
        <taxon>Candolleomyces</taxon>
    </lineage>
</organism>
<name>A0A9W8J174_9AGAR</name>
<dbReference type="OrthoDB" id="3199068at2759"/>
<comment type="caution">
    <text evidence="3">The sequence shown here is derived from an EMBL/GenBank/DDBJ whole genome shotgun (WGS) entry which is preliminary data.</text>
</comment>
<dbReference type="EMBL" id="JANBPK010001221">
    <property type="protein sequence ID" value="KAJ2924434.1"/>
    <property type="molecule type" value="Genomic_DNA"/>
</dbReference>
<proteinExistence type="predicted"/>
<accession>A0A9W8J174</accession>
<evidence type="ECO:0000259" key="2">
    <source>
        <dbReference type="Pfam" id="PF00651"/>
    </source>
</evidence>
<feature type="non-terminal residue" evidence="3">
    <location>
        <position position="1"/>
    </location>
</feature>
<feature type="region of interest" description="Disordered" evidence="1">
    <location>
        <begin position="1"/>
        <end position="20"/>
    </location>
</feature>
<evidence type="ECO:0000256" key="1">
    <source>
        <dbReference type="SAM" id="MobiDB-lite"/>
    </source>
</evidence>
<evidence type="ECO:0000313" key="4">
    <source>
        <dbReference type="Proteomes" id="UP001140091"/>
    </source>
</evidence>
<dbReference type="InterPro" id="IPR011333">
    <property type="entry name" value="SKP1/BTB/POZ_sf"/>
</dbReference>
<dbReference type="AlphaFoldDB" id="A0A9W8J174"/>
<gene>
    <name evidence="3" type="ORF">H1R20_g12651</name>
</gene>